<gene>
    <name evidence="2" type="ORF">PS2015_298</name>
</gene>
<evidence type="ECO:0000256" key="1">
    <source>
        <dbReference type="SAM" id="Phobius"/>
    </source>
</evidence>
<keyword evidence="1" id="KW-0812">Transmembrane</keyword>
<protein>
    <submittedName>
        <fullName evidence="2">Membrane protein</fullName>
    </submittedName>
</protein>
<feature type="transmembrane region" description="Helical" evidence="1">
    <location>
        <begin position="225"/>
        <end position="243"/>
    </location>
</feature>
<feature type="transmembrane region" description="Helical" evidence="1">
    <location>
        <begin position="171"/>
        <end position="190"/>
    </location>
</feature>
<dbReference type="PATRIC" id="fig|1249552.3.peg.303"/>
<feature type="transmembrane region" description="Helical" evidence="1">
    <location>
        <begin position="12"/>
        <end position="35"/>
    </location>
</feature>
<dbReference type="AlphaFoldDB" id="A0A0S2KA70"/>
<dbReference type="PANTHER" id="PTHR32251">
    <property type="entry name" value="3-OXO-5-ALPHA-STEROID 4-DEHYDROGENASE"/>
    <property type="match status" value="1"/>
</dbReference>
<evidence type="ECO:0000313" key="3">
    <source>
        <dbReference type="Proteomes" id="UP000065641"/>
    </source>
</evidence>
<keyword evidence="3" id="KW-1185">Reference proteome</keyword>
<dbReference type="EMBL" id="CP013189">
    <property type="protein sequence ID" value="ALO44990.1"/>
    <property type="molecule type" value="Genomic_DNA"/>
</dbReference>
<accession>A0A0S2KA70</accession>
<reference evidence="2 3" key="1">
    <citation type="submission" date="2015-11" db="EMBL/GenBank/DDBJ databases">
        <authorList>
            <person name="Zhang Y."/>
            <person name="Guo Z."/>
        </authorList>
    </citation>
    <scope>NUCLEOTIDE SEQUENCE [LARGE SCALE GENOMIC DNA]</scope>
    <source>
        <strain evidence="2 3">KCTC 32221</strain>
    </source>
</reference>
<keyword evidence="1" id="KW-1133">Transmembrane helix</keyword>
<dbReference type="PANTHER" id="PTHR32251:SF17">
    <property type="entry name" value="STEROID 5-ALPHA REDUCTASE C-TERMINAL DOMAIN-CONTAINING PROTEIN"/>
    <property type="match status" value="1"/>
</dbReference>
<dbReference type="KEGG" id="pspi:PS2015_298"/>
<dbReference type="Gene3D" id="1.20.120.1630">
    <property type="match status" value="1"/>
</dbReference>
<proteinExistence type="predicted"/>
<dbReference type="RefSeq" id="WP_058020499.1">
    <property type="nucleotide sequence ID" value="NZ_CP013189.1"/>
</dbReference>
<feature type="transmembrane region" description="Helical" evidence="1">
    <location>
        <begin position="41"/>
        <end position="63"/>
    </location>
</feature>
<organism evidence="2 3">
    <name type="scientific">Pseudohongiella spirulinae</name>
    <dbReference type="NCBI Taxonomy" id="1249552"/>
    <lineage>
        <taxon>Bacteria</taxon>
        <taxon>Pseudomonadati</taxon>
        <taxon>Pseudomonadota</taxon>
        <taxon>Gammaproteobacteria</taxon>
        <taxon>Pseudomonadales</taxon>
        <taxon>Pseudohongiellaceae</taxon>
        <taxon>Pseudohongiella</taxon>
    </lineage>
</organism>
<dbReference type="Proteomes" id="UP000065641">
    <property type="component" value="Chromosome"/>
</dbReference>
<sequence>MAEEQNNKPKHAKFMIAILVATVVSLLVAAAGSAGGARTQIAGITLPVLMFCVLLSFAINWLMFLPSFLAQTEHYFDLTGSLTFITVALSALLLTADLDARSVLLASLICLWALRLGSFLFLRVKKDGSDGRFDPIKPVFSRFLLTWTLQALWVFVTSAAALTAITGGIRIPLGMLAWTGLILWVIGMLIEMTADTQKRRFRANPDNKGKFIASGLWAWSRHPNYFGEILLWIGIALIALPVLSGWQYVTLISPVFVVLLLTRISGIPMLEARADKRWGNDSGYLSYKEKTSILVPLPPKA</sequence>
<feature type="transmembrane region" description="Helical" evidence="1">
    <location>
        <begin position="75"/>
        <end position="96"/>
    </location>
</feature>
<evidence type="ECO:0000313" key="2">
    <source>
        <dbReference type="EMBL" id="ALO44990.1"/>
    </source>
</evidence>
<dbReference type="InterPro" id="IPR010721">
    <property type="entry name" value="UstE-like"/>
</dbReference>
<keyword evidence="1" id="KW-0472">Membrane</keyword>
<feature type="transmembrane region" description="Helical" evidence="1">
    <location>
        <begin position="143"/>
        <end position="165"/>
    </location>
</feature>
<dbReference type="Pfam" id="PF06966">
    <property type="entry name" value="DUF1295"/>
    <property type="match status" value="1"/>
</dbReference>
<dbReference type="PROSITE" id="PS50244">
    <property type="entry name" value="S5A_REDUCTASE"/>
    <property type="match status" value="1"/>
</dbReference>
<feature type="transmembrane region" description="Helical" evidence="1">
    <location>
        <begin position="102"/>
        <end position="122"/>
    </location>
</feature>
<dbReference type="OrthoDB" id="9779233at2"/>
<name>A0A0S2KA70_9GAMM</name>
<dbReference type="GO" id="GO:0016020">
    <property type="term" value="C:membrane"/>
    <property type="evidence" value="ECO:0007669"/>
    <property type="project" value="TreeGrafter"/>
</dbReference>
<dbReference type="STRING" id="1249552.PS2015_298"/>